<gene>
    <name evidence="2" type="ORF">PHYPADRAFT_100888</name>
</gene>
<feature type="region of interest" description="Disordered" evidence="1">
    <location>
        <begin position="1"/>
        <end position="50"/>
    </location>
</feature>
<dbReference type="AlphaFoldDB" id="A9U2Q0"/>
<proteinExistence type="predicted"/>
<evidence type="ECO:0000256" key="1">
    <source>
        <dbReference type="SAM" id="MobiDB-lite"/>
    </source>
</evidence>
<organism>
    <name type="scientific">Physcomitrium patens</name>
    <name type="common">Spreading-leaved earth moss</name>
    <name type="synonym">Physcomitrella patens</name>
    <dbReference type="NCBI Taxonomy" id="3218"/>
    <lineage>
        <taxon>Eukaryota</taxon>
        <taxon>Viridiplantae</taxon>
        <taxon>Streptophyta</taxon>
        <taxon>Embryophyta</taxon>
        <taxon>Bryophyta</taxon>
        <taxon>Bryophytina</taxon>
        <taxon>Bryopsida</taxon>
        <taxon>Funariidae</taxon>
        <taxon>Funariales</taxon>
        <taxon>Funariaceae</taxon>
        <taxon>Physcomitrium</taxon>
    </lineage>
</organism>
<reference evidence="2" key="1">
    <citation type="journal article" date="2008" name="Science">
        <title>The Physcomitrella genome reveals evolutionary insights into the conquest of land by plants.</title>
        <authorList>
            <person name="Rensing S."/>
            <person name="Lang D."/>
            <person name="Zimmer A."/>
            <person name="Terry A."/>
            <person name="Salamov A."/>
            <person name="Shapiro H."/>
            <person name="Nishiyama T."/>
            <person name="Perroud P.-F."/>
            <person name="Lindquist E."/>
            <person name="Kamisugi Y."/>
            <person name="Tanahashi T."/>
            <person name="Sakakibara K."/>
            <person name="Fujita T."/>
            <person name="Oishi K."/>
            <person name="Shin-I T."/>
            <person name="Kuroki Y."/>
            <person name="Toyoda A."/>
            <person name="Suzuki Y."/>
            <person name="Hashimoto A."/>
            <person name="Yamaguchi K."/>
            <person name="Sugano A."/>
            <person name="Kohara Y."/>
            <person name="Fujiyama A."/>
            <person name="Anterola A."/>
            <person name="Aoki S."/>
            <person name="Ashton N."/>
            <person name="Barbazuk W.B."/>
            <person name="Barker E."/>
            <person name="Bennetzen J."/>
            <person name="Bezanilla M."/>
            <person name="Blankenship R."/>
            <person name="Cho S.H."/>
            <person name="Dutcher S."/>
            <person name="Estelle M."/>
            <person name="Fawcett J.A."/>
            <person name="Gundlach H."/>
            <person name="Hanada K."/>
            <person name="Heyl A."/>
            <person name="Hicks K.A."/>
            <person name="Hugh J."/>
            <person name="Lohr M."/>
            <person name="Mayer K."/>
            <person name="Melkozernov A."/>
            <person name="Murata T."/>
            <person name="Nelson D."/>
            <person name="Pils B."/>
            <person name="Prigge M."/>
            <person name="Reiss B."/>
            <person name="Renner T."/>
            <person name="Rombauts S."/>
            <person name="Rushton P."/>
            <person name="Sanderfoot A."/>
            <person name="Schween G."/>
            <person name="Shiu S.-H."/>
            <person name="Stueber K."/>
            <person name="Theodoulou F.L."/>
            <person name="Tu H."/>
            <person name="Van de Peer Y."/>
            <person name="Verrier P.J."/>
            <person name="Waters E."/>
            <person name="Wood A."/>
            <person name="Yang L."/>
            <person name="Cove D."/>
            <person name="Cuming A."/>
            <person name="Hasebe M."/>
            <person name="Lucas S."/>
            <person name="Mishler D.B."/>
            <person name="Reski R."/>
            <person name="Grigoriev I."/>
            <person name="Quatrano R.S."/>
            <person name="Boore J.L."/>
        </authorList>
    </citation>
    <scope>NUCLEOTIDE SEQUENCE [LARGE SCALE GENOMIC DNA]</scope>
</reference>
<feature type="compositionally biased region" description="Basic and acidic residues" evidence="1">
    <location>
        <begin position="33"/>
        <end position="49"/>
    </location>
</feature>
<sequence length="102" mass="12149">MESQQPTDLTQEPSFADLSDETLRLSQPSRRRNRDEHLQERHVLPRIDDGQPEGMFARQFHNEDMEVHAWSKVEGVDHYRWLQGPMNHLPREQQLEFIADVM</sequence>
<accession>A9U2Q0</accession>
<protein>
    <submittedName>
        <fullName evidence="2">Predicted protein</fullName>
    </submittedName>
</protein>
<evidence type="ECO:0000313" key="2">
    <source>
        <dbReference type="EMBL" id="EDQ50052.1"/>
    </source>
</evidence>
<feature type="compositionally biased region" description="Polar residues" evidence="1">
    <location>
        <begin position="1"/>
        <end position="13"/>
    </location>
</feature>
<dbReference type="EMBL" id="DS545327">
    <property type="protein sequence ID" value="EDQ50052.1"/>
    <property type="molecule type" value="Genomic_DNA"/>
</dbReference>
<name>A9U2Q0_PHYPA</name>